<dbReference type="AlphaFoldDB" id="A0A1Q9F3J5"/>
<evidence type="ECO:0000313" key="3">
    <source>
        <dbReference type="Proteomes" id="UP000186817"/>
    </source>
</evidence>
<dbReference type="EMBL" id="LSRX01000017">
    <property type="protein sequence ID" value="OLQ14258.1"/>
    <property type="molecule type" value="Genomic_DNA"/>
</dbReference>
<name>A0A1Q9F3J5_SYMMI</name>
<accession>A0A1Q9F3J5</accession>
<gene>
    <name evidence="2" type="ORF">AK812_SmicGene1603</name>
</gene>
<feature type="region of interest" description="Disordered" evidence="1">
    <location>
        <begin position="47"/>
        <end position="82"/>
    </location>
</feature>
<dbReference type="Proteomes" id="UP000186817">
    <property type="component" value="Unassembled WGS sequence"/>
</dbReference>
<organism evidence="2 3">
    <name type="scientific">Symbiodinium microadriaticum</name>
    <name type="common">Dinoflagellate</name>
    <name type="synonym">Zooxanthella microadriatica</name>
    <dbReference type="NCBI Taxonomy" id="2951"/>
    <lineage>
        <taxon>Eukaryota</taxon>
        <taxon>Sar</taxon>
        <taxon>Alveolata</taxon>
        <taxon>Dinophyceae</taxon>
        <taxon>Suessiales</taxon>
        <taxon>Symbiodiniaceae</taxon>
        <taxon>Symbiodinium</taxon>
    </lineage>
</organism>
<comment type="caution">
    <text evidence="2">The sequence shown here is derived from an EMBL/GenBank/DDBJ whole genome shotgun (WGS) entry which is preliminary data.</text>
</comment>
<evidence type="ECO:0000256" key="1">
    <source>
        <dbReference type="SAM" id="MobiDB-lite"/>
    </source>
</evidence>
<proteinExistence type="predicted"/>
<sequence>MSHRQASLPIPEELRKPGKGVKLMVKARKSSAVDDLADRLANVSSPAAFTEAAGSRAAKRASRMQVDAEMKEPTSAGQALSREELKRKLKAKLAGHALDRTQGLEKGQVDSSGLKKKTAAPSSKKMDVS</sequence>
<dbReference type="OrthoDB" id="10519577at2759"/>
<evidence type="ECO:0000313" key="2">
    <source>
        <dbReference type="EMBL" id="OLQ14258.1"/>
    </source>
</evidence>
<reference evidence="2 3" key="1">
    <citation type="submission" date="2016-02" db="EMBL/GenBank/DDBJ databases">
        <title>Genome analysis of coral dinoflagellate symbionts highlights evolutionary adaptations to a symbiotic lifestyle.</title>
        <authorList>
            <person name="Aranda M."/>
            <person name="Li Y."/>
            <person name="Liew Y.J."/>
            <person name="Baumgarten S."/>
            <person name="Simakov O."/>
            <person name="Wilson M."/>
            <person name="Piel J."/>
            <person name="Ashoor H."/>
            <person name="Bougouffa S."/>
            <person name="Bajic V.B."/>
            <person name="Ryu T."/>
            <person name="Ravasi T."/>
            <person name="Bayer T."/>
            <person name="Micklem G."/>
            <person name="Kim H."/>
            <person name="Bhak J."/>
            <person name="Lajeunesse T.C."/>
            <person name="Voolstra C.R."/>
        </authorList>
    </citation>
    <scope>NUCLEOTIDE SEQUENCE [LARGE SCALE GENOMIC DNA]</scope>
    <source>
        <strain evidence="2 3">CCMP2467</strain>
    </source>
</reference>
<feature type="region of interest" description="Disordered" evidence="1">
    <location>
        <begin position="95"/>
        <end position="129"/>
    </location>
</feature>
<protein>
    <submittedName>
        <fullName evidence="2">Uncharacterized protein</fullName>
    </submittedName>
</protein>
<keyword evidence="3" id="KW-1185">Reference proteome</keyword>